<sequence length="299" mass="32403">MQPTRDPRATLPDLLEVLLNKGVYLDLDLIITIADIPLIGINLRATIAGIETMLEYGMMRSWDEQTRAWVRRSVSRHLPLADGEEIVARMAGGHRQEVPYETWRPGTVYLTTHRLVVHRREPAETLWQAPLAGITAVDLHAERAIGGEDRARLLVIAPDGEALLSAAEPQRLLELLRQLGVGAAGPRPGLPGRPAPALEGQMWFLERRAGGPLWRGGTATLDPVAGLTWKGALDARPAVRLRPGAVTSVAVERARVPAGEAVIVVGSPAGEVRLAAGDPEPWVRELRRLAAASEREGTA</sequence>
<evidence type="ECO:0000313" key="4">
    <source>
        <dbReference type="EMBL" id="MPV89956.1"/>
    </source>
</evidence>
<keyword evidence="1" id="KW-0304">Gas vesicle</keyword>
<dbReference type="InterPro" id="IPR000638">
    <property type="entry name" value="Gas-vesicle_GvpA-like"/>
</dbReference>
<dbReference type="PANTHER" id="PTHR35344:SF4">
    <property type="entry name" value="GAS VESICLE PROTEIN A1"/>
    <property type="match status" value="1"/>
</dbReference>
<comment type="similarity">
    <text evidence="3">Belongs to the gas vesicle GvpA family.</text>
</comment>
<reference evidence="4 5" key="1">
    <citation type="submission" date="2019-10" db="EMBL/GenBank/DDBJ databases">
        <title>Georgenia wutianyii sp. nov. and Georgenia yuyongxinii sp. nov. isolated from plateau pika (Ochotona curzoniae) in the Qinghai-Tibet plateau of China.</title>
        <authorList>
            <person name="Tian Z."/>
        </authorList>
    </citation>
    <scope>NUCLEOTIDE SEQUENCE [LARGE SCALE GENOMIC DNA]</scope>
    <source>
        <strain evidence="4 5">JCM 15130</strain>
    </source>
</reference>
<dbReference type="InterPro" id="IPR050530">
    <property type="entry name" value="GvpA"/>
</dbReference>
<keyword evidence="5" id="KW-1185">Reference proteome</keyword>
<evidence type="ECO:0000256" key="3">
    <source>
        <dbReference type="ARBA" id="ARBA00035646"/>
    </source>
</evidence>
<comment type="caution">
    <text evidence="4">The sequence shown here is derived from an EMBL/GenBank/DDBJ whole genome shotgun (WGS) entry which is preliminary data.</text>
</comment>
<comment type="subcellular location">
    <subcellularLocation>
        <location evidence="2">Gas vesicle</location>
    </subcellularLocation>
</comment>
<evidence type="ECO:0000313" key="5">
    <source>
        <dbReference type="Proteomes" id="UP000429644"/>
    </source>
</evidence>
<dbReference type="AlphaFoldDB" id="A0A7J9UZA1"/>
<gene>
    <name evidence="4" type="ORF">GB882_14870</name>
</gene>
<dbReference type="GO" id="GO:0005198">
    <property type="term" value="F:structural molecule activity"/>
    <property type="evidence" value="ECO:0007669"/>
    <property type="project" value="InterPro"/>
</dbReference>
<accession>A0A7J9UZA1</accession>
<dbReference type="EMBL" id="WHPD01003211">
    <property type="protein sequence ID" value="MPV89956.1"/>
    <property type="molecule type" value="Genomic_DNA"/>
</dbReference>
<evidence type="ECO:0000256" key="1">
    <source>
        <dbReference type="ARBA" id="ARBA00022987"/>
    </source>
</evidence>
<evidence type="ECO:0000256" key="2">
    <source>
        <dbReference type="ARBA" id="ARBA00035108"/>
    </source>
</evidence>
<dbReference type="Proteomes" id="UP000429644">
    <property type="component" value="Unassembled WGS sequence"/>
</dbReference>
<proteinExistence type="inferred from homology"/>
<dbReference type="Pfam" id="PF00741">
    <property type="entry name" value="Gas_vesicle"/>
    <property type="match status" value="1"/>
</dbReference>
<name>A0A7J9UZA1_9MICO</name>
<organism evidence="4 5">
    <name type="scientific">Georgenia ruanii</name>
    <dbReference type="NCBI Taxonomy" id="348442"/>
    <lineage>
        <taxon>Bacteria</taxon>
        <taxon>Bacillati</taxon>
        <taxon>Actinomycetota</taxon>
        <taxon>Actinomycetes</taxon>
        <taxon>Micrococcales</taxon>
        <taxon>Bogoriellaceae</taxon>
        <taxon>Georgenia</taxon>
    </lineage>
</organism>
<dbReference type="OrthoDB" id="4961198at2"/>
<protein>
    <submittedName>
        <fullName evidence="4">Gas vesicle protein</fullName>
    </submittedName>
</protein>
<dbReference type="PANTHER" id="PTHR35344">
    <property type="entry name" value="GAS VESICLE STRUCTURAL PROTEIN 2-RELATED"/>
    <property type="match status" value="1"/>
</dbReference>
<dbReference type="GO" id="GO:0031411">
    <property type="term" value="C:gas vesicle"/>
    <property type="evidence" value="ECO:0007669"/>
    <property type="project" value="UniProtKB-SubCell"/>
</dbReference>
<dbReference type="GO" id="GO:0012506">
    <property type="term" value="C:vesicle membrane"/>
    <property type="evidence" value="ECO:0007669"/>
    <property type="project" value="InterPro"/>
</dbReference>